<reference key="2">
    <citation type="submission" date="2011-02" db="EMBL/GenBank/DDBJ databases">
        <title>Genome sequence of Microbacterium testaceum StLB037.</title>
        <authorList>
            <person name="Morohoshi T."/>
            <person name="Wang W.Z."/>
            <person name="Someya N."/>
            <person name="Ikeda T."/>
        </authorList>
    </citation>
    <scope>NUCLEOTIDE SEQUENCE</scope>
    <source>
        <strain>StLB037</strain>
    </source>
</reference>
<dbReference type="OrthoDB" id="5098254at2"/>
<proteinExistence type="predicted"/>
<dbReference type="RefSeq" id="WP_013583319.1">
    <property type="nucleotide sequence ID" value="NC_015125.1"/>
</dbReference>
<reference evidence="1 2" key="1">
    <citation type="journal article" date="2011" name="J. Bacteriol.">
        <title>Genome sequence of Microbacterium testaceum StLB037, an N-acylhomoserine lactone-degrading bacterium isolated from potato leaves.</title>
        <authorList>
            <person name="Morohoshi T."/>
            <person name="Wang W.-Z."/>
            <person name="Someya N."/>
            <person name="Ikeda T."/>
        </authorList>
    </citation>
    <scope>NUCLEOTIDE SEQUENCE [LARGE SCALE GENOMIC DNA]</scope>
    <source>
        <strain evidence="1 2">StLB037</strain>
    </source>
</reference>
<dbReference type="HOGENOM" id="CLU_833709_0_0_11"/>
<evidence type="ECO:0000313" key="2">
    <source>
        <dbReference type="Proteomes" id="UP000008975"/>
    </source>
</evidence>
<name>E8N8Y3_MICTS</name>
<gene>
    <name evidence="1" type="ordered locus">MTES_0228</name>
</gene>
<evidence type="ECO:0000313" key="1">
    <source>
        <dbReference type="EMBL" id="BAJ73192.1"/>
    </source>
</evidence>
<dbReference type="KEGG" id="mts:MTES_0228"/>
<dbReference type="EMBL" id="AP012052">
    <property type="protein sequence ID" value="BAJ73192.1"/>
    <property type="molecule type" value="Genomic_DNA"/>
</dbReference>
<sequence length="333" mass="36476">MRIIDSLETGTLNAARRMKAFGRNGYEQEDIGSVARDVAALWERSLKAADLSWTGKHLFAITQLIQAAGWQGAASLDVIRQAANNDKHDASPNHEYDQLLSALDVLGSSLDTLAVVTPALLNELPATLRVRRLVCAVYEVYHAGETVYSFLAADETDSWLTADGIDEFQVENRHTSEIEARLAALPSYTLNPAGLDDLKKSLLESDSELWQIMYMDASYQQIHEILAPYQHKLPLLAGLHREDEEGNVVASIAQALITGVAPVVGPRSIVNIASISTALLAVFAQVPSRLKPLRVDRCTPQEYRGLARNCVTFDDALGVMVTDRGVVLVRTGR</sequence>
<protein>
    <submittedName>
        <fullName evidence="1">Ribulose-5-phosphate 4-epimerase</fullName>
    </submittedName>
</protein>
<organism evidence="1 2">
    <name type="scientific">Microbacterium testaceum (strain StLB037)</name>
    <dbReference type="NCBI Taxonomy" id="979556"/>
    <lineage>
        <taxon>Bacteria</taxon>
        <taxon>Bacillati</taxon>
        <taxon>Actinomycetota</taxon>
        <taxon>Actinomycetes</taxon>
        <taxon>Micrococcales</taxon>
        <taxon>Microbacteriaceae</taxon>
        <taxon>Microbacterium</taxon>
    </lineage>
</organism>
<accession>E8N8Y3</accession>
<dbReference type="AlphaFoldDB" id="E8N8Y3"/>
<dbReference type="Proteomes" id="UP000008975">
    <property type="component" value="Chromosome"/>
</dbReference>